<accession>A0A232EL37</accession>
<dbReference type="InterPro" id="IPR036691">
    <property type="entry name" value="Endo/exonu/phosph_ase_sf"/>
</dbReference>
<dbReference type="EMBL" id="NNAY01003633">
    <property type="protein sequence ID" value="OXU19076.1"/>
    <property type="molecule type" value="Genomic_DNA"/>
</dbReference>
<proteinExistence type="predicted"/>
<name>A0A232EL37_9HYME</name>
<dbReference type="Gene3D" id="3.60.10.10">
    <property type="entry name" value="Endonuclease/exonuclease/phosphatase"/>
    <property type="match status" value="1"/>
</dbReference>
<evidence type="ECO:0000313" key="3">
    <source>
        <dbReference type="Proteomes" id="UP000215335"/>
    </source>
</evidence>
<sequence length="275" mass="32019">MNYSSDQIEEIVGTKWNEEERKQEFKTPRGFQLPREEEKRGSYWETTPKEEKGKKAIGGKGAELRQLTLTEKRKKRQGSIPEEENREKSKSTNRIGVEFEDREEKEKIMKAKSNLKGTDFIDHDTTWLERRIKEKLNVLAKEWRNQGKQVKETWTGGGEEENIRKRLQGYEVKVREAKKGGSRLGLKGVMIMAVKKRTKEDKVEWMEGRSGEFVGGKIRIKGKEWWIGSTFMREEKRNNYKKVEEMVERAGGGGRILWCGDLNARTETEGGSLDE</sequence>
<keyword evidence="3" id="KW-1185">Reference proteome</keyword>
<organism evidence="2 3">
    <name type="scientific">Trichomalopsis sarcophagae</name>
    <dbReference type="NCBI Taxonomy" id="543379"/>
    <lineage>
        <taxon>Eukaryota</taxon>
        <taxon>Metazoa</taxon>
        <taxon>Ecdysozoa</taxon>
        <taxon>Arthropoda</taxon>
        <taxon>Hexapoda</taxon>
        <taxon>Insecta</taxon>
        <taxon>Pterygota</taxon>
        <taxon>Neoptera</taxon>
        <taxon>Endopterygota</taxon>
        <taxon>Hymenoptera</taxon>
        <taxon>Apocrita</taxon>
        <taxon>Proctotrupomorpha</taxon>
        <taxon>Chalcidoidea</taxon>
        <taxon>Pteromalidae</taxon>
        <taxon>Pteromalinae</taxon>
        <taxon>Trichomalopsis</taxon>
    </lineage>
</organism>
<evidence type="ECO:0000313" key="2">
    <source>
        <dbReference type="EMBL" id="OXU19076.1"/>
    </source>
</evidence>
<feature type="region of interest" description="Disordered" evidence="1">
    <location>
        <begin position="1"/>
        <end position="95"/>
    </location>
</feature>
<dbReference type="Proteomes" id="UP000215335">
    <property type="component" value="Unassembled WGS sequence"/>
</dbReference>
<feature type="compositionally biased region" description="Basic and acidic residues" evidence="1">
    <location>
        <begin position="34"/>
        <end position="54"/>
    </location>
</feature>
<protein>
    <recommendedName>
        <fullName evidence="4">Endonuclease/exonuclease/phosphatase domain-containing protein</fullName>
    </recommendedName>
</protein>
<evidence type="ECO:0008006" key="4">
    <source>
        <dbReference type="Google" id="ProtNLM"/>
    </source>
</evidence>
<feature type="compositionally biased region" description="Basic and acidic residues" evidence="1">
    <location>
        <begin position="16"/>
        <end position="27"/>
    </location>
</feature>
<evidence type="ECO:0000256" key="1">
    <source>
        <dbReference type="SAM" id="MobiDB-lite"/>
    </source>
</evidence>
<comment type="caution">
    <text evidence="2">The sequence shown here is derived from an EMBL/GenBank/DDBJ whole genome shotgun (WGS) entry which is preliminary data.</text>
</comment>
<dbReference type="AlphaFoldDB" id="A0A232EL37"/>
<reference evidence="2 3" key="1">
    <citation type="journal article" date="2017" name="Curr. Biol.">
        <title>The Evolution of Venom by Co-option of Single-Copy Genes.</title>
        <authorList>
            <person name="Martinson E.O."/>
            <person name="Mrinalini"/>
            <person name="Kelkar Y.D."/>
            <person name="Chang C.H."/>
            <person name="Werren J.H."/>
        </authorList>
    </citation>
    <scope>NUCLEOTIDE SEQUENCE [LARGE SCALE GENOMIC DNA]</scope>
    <source>
        <strain evidence="2 3">Alberta</strain>
        <tissue evidence="2">Whole body</tissue>
    </source>
</reference>
<gene>
    <name evidence="2" type="ORF">TSAR_003858</name>
</gene>